<dbReference type="Ensembl" id="ENSSSCT00060072354.1">
    <property type="protein sequence ID" value="ENSSSCP00060031216.1"/>
    <property type="gene ID" value="ENSSSCG00060053146.1"/>
</dbReference>
<dbReference type="AlphaFoldDB" id="A0A8D2BMW9"/>
<accession>A0A8D2BMW9</accession>
<dbReference type="Proteomes" id="UP000694723">
    <property type="component" value="Unplaced"/>
</dbReference>
<keyword evidence="1" id="KW-0812">Transmembrane</keyword>
<evidence type="ECO:0000313" key="2">
    <source>
        <dbReference type="Ensembl" id="ENSSSCP00060031216.1"/>
    </source>
</evidence>
<evidence type="ECO:0000313" key="3">
    <source>
        <dbReference type="Proteomes" id="UP000694723"/>
    </source>
</evidence>
<keyword evidence="1" id="KW-1133">Transmembrane helix</keyword>
<reference evidence="2" key="1">
    <citation type="submission" date="2025-08" db="UniProtKB">
        <authorList>
            <consortium name="Ensembl"/>
        </authorList>
    </citation>
    <scope>IDENTIFICATION</scope>
</reference>
<protein>
    <submittedName>
        <fullName evidence="2">Uncharacterized protein</fullName>
    </submittedName>
</protein>
<evidence type="ECO:0000256" key="1">
    <source>
        <dbReference type="SAM" id="Phobius"/>
    </source>
</evidence>
<proteinExistence type="predicted"/>
<feature type="transmembrane region" description="Helical" evidence="1">
    <location>
        <begin position="46"/>
        <end position="67"/>
    </location>
</feature>
<sequence length="79" mass="9635">MDRIWAEREEKFQLIKNKQVCDLRLSSWPRRIFNPPSKARARTRNLMISSWIHFCCAMMLTPQYAIFKKNTIYFFNLAY</sequence>
<keyword evidence="1" id="KW-0472">Membrane</keyword>
<organism evidence="2 3">
    <name type="scientific">Sus scrofa</name>
    <name type="common">Pig</name>
    <dbReference type="NCBI Taxonomy" id="9823"/>
    <lineage>
        <taxon>Eukaryota</taxon>
        <taxon>Metazoa</taxon>
        <taxon>Chordata</taxon>
        <taxon>Craniata</taxon>
        <taxon>Vertebrata</taxon>
        <taxon>Euteleostomi</taxon>
        <taxon>Mammalia</taxon>
        <taxon>Eutheria</taxon>
        <taxon>Laurasiatheria</taxon>
        <taxon>Artiodactyla</taxon>
        <taxon>Suina</taxon>
        <taxon>Suidae</taxon>
        <taxon>Sus</taxon>
    </lineage>
</organism>
<name>A0A8D2BMW9_PIG</name>